<keyword evidence="3" id="KW-1133">Transmembrane helix</keyword>
<accession>A0A9J9LFP3</accession>
<evidence type="ECO:0000256" key="2">
    <source>
        <dbReference type="ARBA" id="ARBA00023033"/>
    </source>
</evidence>
<feature type="domain" description="FAD-binding" evidence="4">
    <location>
        <begin position="20"/>
        <end position="193"/>
    </location>
</feature>
<name>A0A9J9LFP3_RHIWR</name>
<dbReference type="GO" id="GO:0071949">
    <property type="term" value="F:FAD binding"/>
    <property type="evidence" value="ECO:0007669"/>
    <property type="project" value="InterPro"/>
</dbReference>
<protein>
    <submittedName>
        <fullName evidence="5">Monooxygenase, FAD-binding</fullName>
    </submittedName>
</protein>
<dbReference type="NCBIfam" id="NF005720">
    <property type="entry name" value="PRK07538.1"/>
    <property type="match status" value="1"/>
</dbReference>
<keyword evidence="2 5" id="KW-0503">Monooxygenase</keyword>
<gene>
    <name evidence="5" type="ordered locus">Swit_3061</name>
</gene>
<evidence type="ECO:0000256" key="1">
    <source>
        <dbReference type="ARBA" id="ARBA00023002"/>
    </source>
</evidence>
<feature type="domain" description="FAD-binding" evidence="4">
    <location>
        <begin position="306"/>
        <end position="372"/>
    </location>
</feature>
<organism evidence="5 6">
    <name type="scientific">Rhizorhabdus wittichii (strain DSM 6014 / CCUG 31198 / JCM 15750 / NBRC 105917 / EY 4224 / RW1)</name>
    <name type="common">Sphingomonas wittichii</name>
    <dbReference type="NCBI Taxonomy" id="392499"/>
    <lineage>
        <taxon>Bacteria</taxon>
        <taxon>Pseudomonadati</taxon>
        <taxon>Pseudomonadota</taxon>
        <taxon>Alphaproteobacteria</taxon>
        <taxon>Sphingomonadales</taxon>
        <taxon>Sphingomonadaceae</taxon>
        <taxon>Rhizorhabdus</taxon>
    </lineage>
</organism>
<dbReference type="Pfam" id="PF01494">
    <property type="entry name" value="FAD_binding_3"/>
    <property type="match status" value="2"/>
</dbReference>
<dbReference type="PANTHER" id="PTHR13789:SF268">
    <property type="entry name" value="5-METHYLPHENAZINE-1-CARBOXYLATE 1-MONOOXYGENASE"/>
    <property type="match status" value="1"/>
</dbReference>
<keyword evidence="3" id="KW-0472">Membrane</keyword>
<sequence length="428" mass="47368">MRRYMNICTNAEERVARDPDIAIIGGGIVGLALAIGLHRRGVRATVYEAAPELREIGVGITLLPHAMRELAALGLADEIRACGVETRTSAFFNRFGQSIYSEPRGLAAGYAIPEVAIGRGRLHGLLHRKALSLLGPEHIRVDHQLAGFAQDEDGVTLRFRGDAGRSDRDPIRVAFAIGCDGVNSAVRQELYPDDRVVFTGINTWRGVTRRPPILDGGTYMRIGSIRTGKMVIYPIEPVGADGTQLVNWVAEIERPTAARNDWNRSGRTADFEPIYADWTYDWLDVPRLIRGAELLLEYPMVDKDPLARWTFGRVTLAGDAAHPMYPRGSNGSAQGLIDARVLADRIAAAADPRDGFAAYEEERRPPTSRIVETNRTSPPDIINIRVEELTGDRPFDDLDRFISQDELKRLSDRYKDIAGFSVEGLRVA</sequence>
<dbReference type="Gene3D" id="3.30.9.30">
    <property type="match status" value="1"/>
</dbReference>
<dbReference type="KEGG" id="swi:Swit_3061"/>
<dbReference type="Gene3D" id="3.50.50.60">
    <property type="entry name" value="FAD/NAD(P)-binding domain"/>
    <property type="match status" value="1"/>
</dbReference>
<evidence type="ECO:0000313" key="6">
    <source>
        <dbReference type="Proteomes" id="UP000001989"/>
    </source>
</evidence>
<dbReference type="PRINTS" id="PR00420">
    <property type="entry name" value="RNGMNOXGNASE"/>
</dbReference>
<keyword evidence="3" id="KW-0812">Transmembrane</keyword>
<dbReference type="InterPro" id="IPR036188">
    <property type="entry name" value="FAD/NAD-bd_sf"/>
</dbReference>
<dbReference type="PANTHER" id="PTHR13789">
    <property type="entry name" value="MONOOXYGENASE"/>
    <property type="match status" value="1"/>
</dbReference>
<dbReference type="EMBL" id="CP000699">
    <property type="protein sequence ID" value="ABQ69411.1"/>
    <property type="molecule type" value="Genomic_DNA"/>
</dbReference>
<evidence type="ECO:0000259" key="4">
    <source>
        <dbReference type="Pfam" id="PF01494"/>
    </source>
</evidence>
<evidence type="ECO:0000313" key="5">
    <source>
        <dbReference type="EMBL" id="ABQ69411.1"/>
    </source>
</evidence>
<dbReference type="InterPro" id="IPR050493">
    <property type="entry name" value="FAD-dep_Monooxygenase_BioMet"/>
</dbReference>
<dbReference type="GO" id="GO:0004497">
    <property type="term" value="F:monooxygenase activity"/>
    <property type="evidence" value="ECO:0007669"/>
    <property type="project" value="UniProtKB-KW"/>
</dbReference>
<feature type="transmembrane region" description="Helical" evidence="3">
    <location>
        <begin position="21"/>
        <end position="38"/>
    </location>
</feature>
<proteinExistence type="predicted"/>
<evidence type="ECO:0000256" key="3">
    <source>
        <dbReference type="SAM" id="Phobius"/>
    </source>
</evidence>
<keyword evidence="1" id="KW-0560">Oxidoreductase</keyword>
<keyword evidence="6" id="KW-1185">Reference proteome</keyword>
<dbReference type="Proteomes" id="UP000001989">
    <property type="component" value="Chromosome"/>
</dbReference>
<dbReference type="AlphaFoldDB" id="A0A9J9LFP3"/>
<dbReference type="SUPFAM" id="SSF51905">
    <property type="entry name" value="FAD/NAD(P)-binding domain"/>
    <property type="match status" value="1"/>
</dbReference>
<dbReference type="SUPFAM" id="SSF54373">
    <property type="entry name" value="FAD-linked reductases, C-terminal domain"/>
    <property type="match status" value="1"/>
</dbReference>
<dbReference type="InterPro" id="IPR002938">
    <property type="entry name" value="FAD-bd"/>
</dbReference>
<reference evidence="5 6" key="1">
    <citation type="journal article" date="2010" name="J. Bacteriol.">
        <title>Genome sequence of the dioxin-mineralizing bacterium Sphingomonas wittichii RW1.</title>
        <authorList>
            <person name="Miller T.R."/>
            <person name="Delcher A.L."/>
            <person name="Salzberg S.L."/>
            <person name="Saunders E."/>
            <person name="Detter J.C."/>
            <person name="Halden R.U."/>
        </authorList>
    </citation>
    <scope>NUCLEOTIDE SEQUENCE [LARGE SCALE GENOMIC DNA]</scope>
    <source>
        <strain evidence="6">DSM 6014 / CCUG 31198 / JCM 15750 / NBRC 105917 / EY 4224 / RW1</strain>
    </source>
</reference>